<protein>
    <submittedName>
        <fullName evidence="1">Uncharacterized protein</fullName>
    </submittedName>
</protein>
<comment type="caution">
    <text evidence="1">The sequence shown here is derived from an EMBL/GenBank/DDBJ whole genome shotgun (WGS) entry which is preliminary data.</text>
</comment>
<evidence type="ECO:0000313" key="2">
    <source>
        <dbReference type="Proteomes" id="UP001372834"/>
    </source>
</evidence>
<organism evidence="1 2">
    <name type="scientific">Polyplax serrata</name>
    <name type="common">Common mouse louse</name>
    <dbReference type="NCBI Taxonomy" id="468196"/>
    <lineage>
        <taxon>Eukaryota</taxon>
        <taxon>Metazoa</taxon>
        <taxon>Ecdysozoa</taxon>
        <taxon>Arthropoda</taxon>
        <taxon>Hexapoda</taxon>
        <taxon>Insecta</taxon>
        <taxon>Pterygota</taxon>
        <taxon>Neoptera</taxon>
        <taxon>Paraneoptera</taxon>
        <taxon>Psocodea</taxon>
        <taxon>Troctomorpha</taxon>
        <taxon>Phthiraptera</taxon>
        <taxon>Anoplura</taxon>
        <taxon>Polyplacidae</taxon>
        <taxon>Polyplax</taxon>
    </lineage>
</organism>
<accession>A0AAN8S1B8</accession>
<dbReference type="Proteomes" id="UP001372834">
    <property type="component" value="Unassembled WGS sequence"/>
</dbReference>
<reference evidence="1 2" key="1">
    <citation type="submission" date="2023-10" db="EMBL/GenBank/DDBJ databases">
        <title>Genomes of two closely related lineages of the louse Polyplax serrata with different host specificities.</title>
        <authorList>
            <person name="Martinu J."/>
            <person name="Tarabai H."/>
            <person name="Stefka J."/>
            <person name="Hypsa V."/>
        </authorList>
    </citation>
    <scope>NUCLEOTIDE SEQUENCE [LARGE SCALE GENOMIC DNA]</scope>
    <source>
        <strain evidence="1">HR10_N</strain>
    </source>
</reference>
<name>A0AAN8S1B8_POLSC</name>
<proteinExistence type="predicted"/>
<evidence type="ECO:0000313" key="1">
    <source>
        <dbReference type="EMBL" id="KAK6623761.1"/>
    </source>
</evidence>
<sequence>MGLVGKREAKARLRQKWMLTRVGEKEGSARMSCIKIGLKLKNLKRAILIKYENYGREDREG</sequence>
<dbReference type="AlphaFoldDB" id="A0AAN8S1B8"/>
<dbReference type="EMBL" id="JAWJWE010000038">
    <property type="protein sequence ID" value="KAK6623761.1"/>
    <property type="molecule type" value="Genomic_DNA"/>
</dbReference>
<gene>
    <name evidence="1" type="ORF">RUM43_009614</name>
</gene>